<evidence type="ECO:0000256" key="6">
    <source>
        <dbReference type="ARBA" id="ARBA00012602"/>
    </source>
</evidence>
<dbReference type="Gene3D" id="2.60.40.3390">
    <property type="match status" value="1"/>
</dbReference>
<dbReference type="InterPro" id="IPR003674">
    <property type="entry name" value="Oligo_trans_STT3"/>
</dbReference>
<feature type="transmembrane region" description="Helical" evidence="17">
    <location>
        <begin position="380"/>
        <end position="400"/>
    </location>
</feature>
<keyword evidence="9 17" id="KW-0812">Transmembrane</keyword>
<evidence type="ECO:0000256" key="7">
    <source>
        <dbReference type="ARBA" id="ARBA00022676"/>
    </source>
</evidence>
<dbReference type="GO" id="GO:0046872">
    <property type="term" value="F:metal ion binding"/>
    <property type="evidence" value="ECO:0007669"/>
    <property type="project" value="UniProtKB-KW"/>
</dbReference>
<feature type="domain" description="Archaeal glycosylation protein B peripheral" evidence="19">
    <location>
        <begin position="728"/>
        <end position="819"/>
    </location>
</feature>
<feature type="transmembrane region" description="Helical" evidence="17">
    <location>
        <begin position="145"/>
        <end position="164"/>
    </location>
</feature>
<feature type="transmembrane region" description="Helical" evidence="17">
    <location>
        <begin position="260"/>
        <end position="278"/>
    </location>
</feature>
<evidence type="ECO:0000256" key="13">
    <source>
        <dbReference type="ARBA" id="ARBA00023136"/>
    </source>
</evidence>
<dbReference type="PANTHER" id="PTHR13872:SF1">
    <property type="entry name" value="DOLICHYL-DIPHOSPHOOLIGOSACCHARIDE--PROTEIN GLYCOSYLTRANSFERASE SUBUNIT STT3B"/>
    <property type="match status" value="1"/>
</dbReference>
<keyword evidence="12 17" id="KW-1133">Transmembrane helix</keyword>
<keyword evidence="22" id="KW-1185">Reference proteome</keyword>
<dbReference type="InterPro" id="IPR054479">
    <property type="entry name" value="AglB-like_core"/>
</dbReference>
<gene>
    <name evidence="21" type="ORF">MettiDRAFT_0891</name>
</gene>
<comment type="similarity">
    <text evidence="5">Belongs to the STT3 family.</text>
</comment>
<accession>W9DUV5</accession>
<dbReference type="AlphaFoldDB" id="W9DUV5"/>
<proteinExistence type="inferred from homology"/>
<keyword evidence="11" id="KW-0460">Magnesium</keyword>
<keyword evidence="8 21" id="KW-0808">Transferase</keyword>
<feature type="transmembrane region" description="Helical" evidence="17">
    <location>
        <begin position="433"/>
        <end position="454"/>
    </location>
</feature>
<comment type="cofactor">
    <cofactor evidence="1">
        <name>Mn(2+)</name>
        <dbReference type="ChEBI" id="CHEBI:29035"/>
    </cofactor>
</comment>
<evidence type="ECO:0000256" key="8">
    <source>
        <dbReference type="ARBA" id="ARBA00022679"/>
    </source>
</evidence>
<feature type="transmembrane region" description="Helical" evidence="17">
    <location>
        <begin position="15"/>
        <end position="31"/>
    </location>
</feature>
<dbReference type="InterPro" id="IPR026410">
    <property type="entry name" value="OlisacTrfase_arch"/>
</dbReference>
<keyword evidence="7" id="KW-0328">Glycosyltransferase</keyword>
<feature type="domain" description="Oligosaccharyl transferase STT3 N-terminal" evidence="18">
    <location>
        <begin position="27"/>
        <end position="448"/>
    </location>
</feature>
<dbReference type="Proteomes" id="UP000019483">
    <property type="component" value="Unassembled WGS sequence"/>
</dbReference>
<evidence type="ECO:0000256" key="17">
    <source>
        <dbReference type="SAM" id="Phobius"/>
    </source>
</evidence>
<feature type="transmembrane region" description="Helical" evidence="17">
    <location>
        <begin position="319"/>
        <end position="338"/>
    </location>
</feature>
<evidence type="ECO:0000256" key="1">
    <source>
        <dbReference type="ARBA" id="ARBA00001936"/>
    </source>
</evidence>
<evidence type="ECO:0000259" key="19">
    <source>
        <dbReference type="Pfam" id="PF18079"/>
    </source>
</evidence>
<dbReference type="InterPro" id="IPR041154">
    <property type="entry name" value="AglB_P1"/>
</dbReference>
<comment type="pathway">
    <text evidence="4">Protein modification; protein glycosylation.</text>
</comment>
<comment type="caution">
    <text evidence="21">The sequence shown here is derived from an EMBL/GenBank/DDBJ whole genome shotgun (WGS) entry which is preliminary data.</text>
</comment>
<comment type="catalytic activity">
    <reaction evidence="16">
        <text>an archaeal dolichyl phosphooligosaccharide + [protein]-L-asparagine = an archaeal dolichyl phosphate + a glycoprotein with the oligosaccharide chain attached by N-beta-D-glycosyl linkage to a protein L-asparagine.</text>
        <dbReference type="EC" id="2.4.99.21"/>
    </reaction>
</comment>
<evidence type="ECO:0000256" key="10">
    <source>
        <dbReference type="ARBA" id="ARBA00022723"/>
    </source>
</evidence>
<dbReference type="RefSeq" id="WP_023844603.1">
    <property type="nucleotide sequence ID" value="NZ_AZAJ01000001.1"/>
</dbReference>
<dbReference type="OrthoDB" id="82393at2157"/>
<name>W9DUV5_METTI</name>
<dbReference type="STRING" id="1090322.MettiDRAFT_0891"/>
<feature type="transmembrane region" description="Helical" evidence="17">
    <location>
        <begin position="212"/>
        <end position="240"/>
    </location>
</feature>
<feature type="transmembrane region" description="Helical" evidence="17">
    <location>
        <begin position="475"/>
        <end position="493"/>
    </location>
</feature>
<evidence type="ECO:0000313" key="22">
    <source>
        <dbReference type="Proteomes" id="UP000019483"/>
    </source>
</evidence>
<dbReference type="EC" id="2.4.99.21" evidence="6"/>
<comment type="cofactor">
    <cofactor evidence="2">
        <name>Mg(2+)</name>
        <dbReference type="ChEBI" id="CHEBI:18420"/>
    </cofactor>
</comment>
<dbReference type="Pfam" id="PF02516">
    <property type="entry name" value="STT3"/>
    <property type="match status" value="1"/>
</dbReference>
<evidence type="ECO:0000256" key="5">
    <source>
        <dbReference type="ARBA" id="ARBA00010810"/>
    </source>
</evidence>
<feature type="transmembrane region" description="Helical" evidence="17">
    <location>
        <begin position="111"/>
        <end position="133"/>
    </location>
</feature>
<dbReference type="GO" id="GO:0004576">
    <property type="term" value="F:oligosaccharyl transferase activity"/>
    <property type="evidence" value="ECO:0007669"/>
    <property type="project" value="InterPro"/>
</dbReference>
<keyword evidence="14" id="KW-0464">Manganese</keyword>
<dbReference type="Gene3D" id="3.40.50.12610">
    <property type="match status" value="1"/>
</dbReference>
<evidence type="ECO:0000259" key="18">
    <source>
        <dbReference type="Pfam" id="PF02516"/>
    </source>
</evidence>
<keyword evidence="10" id="KW-0479">Metal-binding</keyword>
<feature type="transmembrane region" description="Helical" evidence="17">
    <location>
        <begin position="290"/>
        <end position="307"/>
    </location>
</feature>
<feature type="transmembrane region" description="Helical" evidence="17">
    <location>
        <begin position="86"/>
        <end position="105"/>
    </location>
</feature>
<dbReference type="PANTHER" id="PTHR13872">
    <property type="entry name" value="DOLICHYL-DIPHOSPHOOLIGOSACCHARIDE--PROTEIN GLYCOSYLTRANSFERASE SUBUNIT"/>
    <property type="match status" value="1"/>
</dbReference>
<dbReference type="GO" id="GO:0005886">
    <property type="term" value="C:plasma membrane"/>
    <property type="evidence" value="ECO:0007669"/>
    <property type="project" value="UniProtKB-SubCell"/>
</dbReference>
<dbReference type="Pfam" id="PF22627">
    <property type="entry name" value="AglB_core-like"/>
    <property type="match status" value="1"/>
</dbReference>
<feature type="transmembrane region" description="Helical" evidence="17">
    <location>
        <begin position="170"/>
        <end position="191"/>
    </location>
</feature>
<evidence type="ECO:0000256" key="16">
    <source>
        <dbReference type="ARBA" id="ARBA00034066"/>
    </source>
</evidence>
<evidence type="ECO:0000256" key="12">
    <source>
        <dbReference type="ARBA" id="ARBA00022989"/>
    </source>
</evidence>
<dbReference type="Pfam" id="PF18079">
    <property type="entry name" value="AglB_L1"/>
    <property type="match status" value="1"/>
</dbReference>
<dbReference type="UniPathway" id="UPA00378"/>
<dbReference type="NCBIfam" id="TIGR04154">
    <property type="entry name" value="archaeo_STT3"/>
    <property type="match status" value="1"/>
</dbReference>
<keyword evidence="13 17" id="KW-0472">Membrane</keyword>
<evidence type="ECO:0000256" key="9">
    <source>
        <dbReference type="ARBA" id="ARBA00022692"/>
    </source>
</evidence>
<evidence type="ECO:0000256" key="2">
    <source>
        <dbReference type="ARBA" id="ARBA00001946"/>
    </source>
</evidence>
<evidence type="ECO:0000259" key="20">
    <source>
        <dbReference type="Pfam" id="PF22627"/>
    </source>
</evidence>
<comment type="subcellular location">
    <subcellularLocation>
        <location evidence="3">Cell membrane</location>
        <topology evidence="3">Multi-pass membrane protein</topology>
    </subcellularLocation>
</comment>
<dbReference type="EMBL" id="AZAJ01000001">
    <property type="protein sequence ID" value="ETA67467.1"/>
    <property type="molecule type" value="Genomic_DNA"/>
</dbReference>
<evidence type="ECO:0000313" key="21">
    <source>
        <dbReference type="EMBL" id="ETA67467.1"/>
    </source>
</evidence>
<organism evidence="21 22">
    <name type="scientific">Methanolobus tindarius DSM 2278</name>
    <dbReference type="NCBI Taxonomy" id="1090322"/>
    <lineage>
        <taxon>Archaea</taxon>
        <taxon>Methanobacteriati</taxon>
        <taxon>Methanobacteriota</taxon>
        <taxon>Stenosarchaea group</taxon>
        <taxon>Methanomicrobia</taxon>
        <taxon>Methanosarcinales</taxon>
        <taxon>Methanosarcinaceae</taxon>
        <taxon>Methanolobus</taxon>
    </lineage>
</organism>
<evidence type="ECO:0000256" key="4">
    <source>
        <dbReference type="ARBA" id="ARBA00004922"/>
    </source>
</evidence>
<evidence type="ECO:0000256" key="15">
    <source>
        <dbReference type="ARBA" id="ARBA00030679"/>
    </source>
</evidence>
<protein>
    <recommendedName>
        <fullName evidence="6">dolichyl-phosphooligosaccharide-protein glycotransferase</fullName>
        <ecNumber evidence="6">2.4.99.21</ecNumber>
    </recommendedName>
    <alternativeName>
        <fullName evidence="15">Oligosaccharyl transferase</fullName>
    </alternativeName>
</protein>
<evidence type="ECO:0000256" key="14">
    <source>
        <dbReference type="ARBA" id="ARBA00023211"/>
    </source>
</evidence>
<evidence type="ECO:0000256" key="3">
    <source>
        <dbReference type="ARBA" id="ARBA00004651"/>
    </source>
</evidence>
<feature type="domain" description="AglB-like core" evidence="20">
    <location>
        <begin position="510"/>
        <end position="630"/>
    </location>
</feature>
<reference evidence="21 22" key="1">
    <citation type="submission" date="2013-08" db="EMBL/GenBank/DDBJ databases">
        <authorList>
            <consortium name="DOE Joint Genome Institute"/>
            <person name="Eisen J."/>
            <person name="Huntemann M."/>
            <person name="Han J."/>
            <person name="Chen A."/>
            <person name="Kyrpides N."/>
            <person name="Mavromatis K."/>
            <person name="Markowitz V."/>
            <person name="Palaniappan K."/>
            <person name="Ivanova N."/>
            <person name="Schaumberg A."/>
            <person name="Pati A."/>
            <person name="Liolios K."/>
            <person name="Nordberg H.P."/>
            <person name="Cantor M.N."/>
            <person name="Hua S.X."/>
            <person name="Woyke T."/>
        </authorList>
    </citation>
    <scope>NUCLEOTIDE SEQUENCE [LARGE SCALE GENOMIC DNA]</scope>
    <source>
        <strain evidence="21 22">DSM 2278</strain>
    </source>
</reference>
<feature type="transmembrane region" description="Helical" evidence="17">
    <location>
        <begin position="412"/>
        <end position="427"/>
    </location>
</feature>
<sequence length="821" mass="91340">MTIKNKPPKLSSSNLIYFIGIAISFLIAIYIRTVPKAGVFISETFTRFGGNDPWYHLRNVESIVQNYPHMLWFDAHTQYPNGSNQVFAPLFDYFLSTVIWIIGLGNPDQNLINTICAYNPVILGALVIIPTYFVTKHLFDKRAALLAAFLIAIAPGQFLSRSIIGFNDHHIAETLLTTIIAMFMILTLKAAKNHEITFENIKNKDLNVHKMLFLYLILTGIALGAYSLAWIGAIFFSFVIGVYITIQYCEDHIRGKSTDYLAITGVVVFAVALIMVLVTPHVGNTKPLTTKGLVAGIVAFPILNLLSVTLNKKNIKNSYYPLSIVLIFLIGIGMAKLLSESAYELIASVFSFFMRTGGGLTIAEASPLLSSGGAFTLQPLWYNFGTLGYISFFALAILIYKAFTKENTPDKTFLIVWTIMIIWAMLQQNRFAYYYSVNAAILSAWIGISILDLAGWKGLIENIKSKTFTASNIKAMHILSAIFIILIMIYPSYSIAMQQNQGTGGPNGYWIEATQWLRYNTPDPGLDYYESYERPETGESYEYPDTAYGVMSWWDYGHWIEVIGHRIPNANPFQQGIGGRRDSIEEENLPGASTFFTASSEEEATEVLEAVHPDPDKSGARYIVSDVEMATGKFYAMSAWTLDTDDYYVQVQADTGYMTVPGQRYYDSMEARLHIFDGNGLKQYRMVHESPIASTQETGYKNVYNVLFGGNVAEENSGYVKIFEYVKGATVTGKASASETVTISNTILTSQMRTFTYTQTTTAESDGTYSLTVPYSTTGPIEGETQFDTMPTGAYVISYGNTTQQVSVSETDVLNGNTIEV</sequence>
<evidence type="ECO:0000256" key="11">
    <source>
        <dbReference type="ARBA" id="ARBA00022842"/>
    </source>
</evidence>
<dbReference type="InterPro" id="IPR048307">
    <property type="entry name" value="STT3_N"/>
</dbReference>